<keyword evidence="1 4" id="KW-0662">Pyridine nucleotide biosynthesis</keyword>
<keyword evidence="7" id="KW-1185">Reference proteome</keyword>
<comment type="pathway">
    <text evidence="4 5">Cofactor biosynthesis; NAD(+) biosynthesis; quinolinate from L-kynurenine: step 2/3.</text>
</comment>
<dbReference type="InterPro" id="IPR015421">
    <property type="entry name" value="PyrdxlP-dep_Trfase_major"/>
</dbReference>
<feature type="binding site" evidence="4">
    <location>
        <position position="249"/>
    </location>
    <ligand>
        <name>pyridoxal 5'-phosphate</name>
        <dbReference type="ChEBI" id="CHEBI:597326"/>
    </ligand>
</feature>
<feature type="binding site" evidence="4">
    <location>
        <position position="312"/>
    </location>
    <ligand>
        <name>pyridoxal 5'-phosphate</name>
        <dbReference type="ChEBI" id="CHEBI:597326"/>
    </ligand>
</feature>
<feature type="binding site" evidence="4">
    <location>
        <position position="113"/>
    </location>
    <ligand>
        <name>pyridoxal 5'-phosphate</name>
        <dbReference type="ChEBI" id="CHEBI:597326"/>
    </ligand>
</feature>
<organism evidence="6 7">
    <name type="scientific">[Candida] anglica</name>
    <dbReference type="NCBI Taxonomy" id="148631"/>
    <lineage>
        <taxon>Eukaryota</taxon>
        <taxon>Fungi</taxon>
        <taxon>Dikarya</taxon>
        <taxon>Ascomycota</taxon>
        <taxon>Saccharomycotina</taxon>
        <taxon>Pichiomycetes</taxon>
        <taxon>Debaryomycetaceae</taxon>
        <taxon>Kurtzmaniella</taxon>
    </lineage>
</organism>
<comment type="function">
    <text evidence="4 5">Catalyzes the cleavage of L-kynurenine (L-Kyn) and L-3-hydroxykynurenine (L-3OHKyn) into anthranilic acid (AA) and 3-hydroxyanthranilic acid (3-OHAA), respectively.</text>
</comment>
<gene>
    <name evidence="4 6" type="primary">BNA5</name>
    <name evidence="6" type="ORF">CAAN4_B02608</name>
</gene>
<dbReference type="Pfam" id="PF22580">
    <property type="entry name" value="KYNU_C"/>
    <property type="match status" value="1"/>
</dbReference>
<evidence type="ECO:0000256" key="1">
    <source>
        <dbReference type="ARBA" id="ARBA00022642"/>
    </source>
</evidence>
<feature type="binding site" evidence="4">
    <location>
        <position position="112"/>
    </location>
    <ligand>
        <name>pyridoxal 5'-phosphate</name>
        <dbReference type="ChEBI" id="CHEBI:597326"/>
    </ligand>
</feature>
<proteinExistence type="inferred from homology"/>
<comment type="catalytic activity">
    <reaction evidence="4 5">
        <text>L-kynurenine + H2O = anthranilate + L-alanine + H(+)</text>
        <dbReference type="Rhea" id="RHEA:16813"/>
        <dbReference type="ChEBI" id="CHEBI:15377"/>
        <dbReference type="ChEBI" id="CHEBI:15378"/>
        <dbReference type="ChEBI" id="CHEBI:16567"/>
        <dbReference type="ChEBI" id="CHEBI:57959"/>
        <dbReference type="ChEBI" id="CHEBI:57972"/>
        <dbReference type="EC" id="3.7.1.3"/>
    </reaction>
</comment>
<name>A0ABP0E6Z3_9ASCO</name>
<dbReference type="EC" id="3.7.1.3" evidence="4 5"/>
<feature type="binding site" evidence="4">
    <location>
        <position position="224"/>
    </location>
    <ligand>
        <name>pyridoxal 5'-phosphate</name>
        <dbReference type="ChEBI" id="CHEBI:597326"/>
    </ligand>
</feature>
<comment type="subunit">
    <text evidence="4 5">Homodimer.</text>
</comment>
<comment type="caution">
    <text evidence="4">Lacks conserved residue(s) required for the propagation of feature annotation.</text>
</comment>
<evidence type="ECO:0000256" key="3">
    <source>
        <dbReference type="ARBA" id="ARBA00022898"/>
    </source>
</evidence>
<dbReference type="InterPro" id="IPR015424">
    <property type="entry name" value="PyrdxlP-dep_Trfase"/>
</dbReference>
<comment type="pathway">
    <text evidence="4 5">Amino-acid degradation; L-kynurenine degradation; L-alanine and anthranilate from L-kynurenine: step 1/1.</text>
</comment>
<keyword evidence="4 5" id="KW-0963">Cytoplasm</keyword>
<evidence type="ECO:0000313" key="6">
    <source>
        <dbReference type="EMBL" id="CAK7895922.1"/>
    </source>
</evidence>
<dbReference type="PANTHER" id="PTHR14084">
    <property type="entry name" value="KYNURENINASE"/>
    <property type="match status" value="1"/>
</dbReference>
<evidence type="ECO:0000256" key="2">
    <source>
        <dbReference type="ARBA" id="ARBA00022801"/>
    </source>
</evidence>
<dbReference type="HAMAP" id="MF_01970">
    <property type="entry name" value="Kynureninase"/>
    <property type="match status" value="1"/>
</dbReference>
<feature type="binding site" evidence="4">
    <location>
        <position position="227"/>
    </location>
    <ligand>
        <name>pyridoxal 5'-phosphate</name>
        <dbReference type="ChEBI" id="CHEBI:597326"/>
    </ligand>
</feature>
<dbReference type="PIRSF" id="PIRSF038800">
    <property type="entry name" value="KYNU"/>
    <property type="match status" value="1"/>
</dbReference>
<sequence length="456" mass="51302">MTSISELDEQYVTHQDLFEVPTLGSLGLESKNSEEKSVYLCGNSLGLMPKATKKAINDELQAWADRAVESHFRHPGAADGLTSWMDIDLPVLPLLAPIVGAKETEVALTGSLTANLNSLLISFYKPTEKKYKILFEKHAFPSDYYAFLNLVKLRGYDESALIQIEVKPGQTYLQTQDILNTISQHKDELALVCLPGIQYYTGQLFDIAKITKHGQSLGITVGWDLAHAVGNVPLKLHDWNVDFAVWCSYKYLNSGPGAMAGLFVHEKYTKDNSKSNFPARLAGWWGTKADERFKMLEEFDPIQSALSYRQSNPSVIDVVSVKASLELFAKVGGVDKLREKSLKLTQFLQDSLTSSKYYIPQDSDEERLGFQILTPLNPEERGCQLSLLFKPHHEEAKDNIMEKVIEYLRDHGVICDERRPDVIRVAPLPLYNTFEETDRAVKIILEALQKIEKGSL</sequence>
<evidence type="ECO:0000313" key="7">
    <source>
        <dbReference type="Proteomes" id="UP001497600"/>
    </source>
</evidence>
<comment type="cofactor">
    <cofactor evidence="4 5">
        <name>pyridoxal 5'-phosphate</name>
        <dbReference type="ChEBI" id="CHEBI:597326"/>
    </cofactor>
</comment>
<feature type="modified residue" description="N6-(pyridoxal phosphate)lysine" evidence="4">
    <location>
        <position position="250"/>
    </location>
</feature>
<dbReference type="SUPFAM" id="SSF53383">
    <property type="entry name" value="PLP-dependent transferases"/>
    <property type="match status" value="1"/>
</dbReference>
<accession>A0ABP0E6Z3</accession>
<dbReference type="NCBIfam" id="TIGR01814">
    <property type="entry name" value="kynureninase"/>
    <property type="match status" value="1"/>
</dbReference>
<keyword evidence="3 4" id="KW-0663">Pyridoxal phosphate</keyword>
<dbReference type="InterPro" id="IPR015422">
    <property type="entry name" value="PyrdxlP-dep_Trfase_small"/>
</dbReference>
<dbReference type="Gene3D" id="3.40.640.10">
    <property type="entry name" value="Type I PLP-dependent aspartate aminotransferase-like (Major domain)"/>
    <property type="match status" value="1"/>
</dbReference>
<dbReference type="PANTHER" id="PTHR14084:SF0">
    <property type="entry name" value="KYNURENINASE"/>
    <property type="match status" value="1"/>
</dbReference>
<evidence type="ECO:0000256" key="5">
    <source>
        <dbReference type="PIRNR" id="PIRNR038800"/>
    </source>
</evidence>
<comment type="catalytic activity">
    <reaction evidence="5">
        <text>3-hydroxy-L-kynurenine + H2O = 3-hydroxyanthranilate + L-alanine + H(+)</text>
        <dbReference type="Rhea" id="RHEA:25143"/>
        <dbReference type="ChEBI" id="CHEBI:15377"/>
        <dbReference type="ChEBI" id="CHEBI:15378"/>
        <dbReference type="ChEBI" id="CHEBI:36559"/>
        <dbReference type="ChEBI" id="CHEBI:57972"/>
        <dbReference type="ChEBI" id="CHEBI:58125"/>
        <dbReference type="EC" id="3.7.1.3"/>
    </reaction>
</comment>
<dbReference type="Gene3D" id="3.90.1150.10">
    <property type="entry name" value="Aspartate Aminotransferase, domain 1"/>
    <property type="match status" value="1"/>
</dbReference>
<keyword evidence="2 4" id="KW-0378">Hydrolase</keyword>
<feature type="binding site" evidence="4">
    <location>
        <position position="284"/>
    </location>
    <ligand>
        <name>pyridoxal 5'-phosphate</name>
        <dbReference type="ChEBI" id="CHEBI:597326"/>
    </ligand>
</feature>
<comment type="similarity">
    <text evidence="4 5">Belongs to the kynureninase family.</text>
</comment>
<comment type="subcellular location">
    <subcellularLocation>
        <location evidence="4 5">Cytoplasm</location>
    </subcellularLocation>
</comment>
<feature type="binding site" evidence="4">
    <location>
        <begin position="140"/>
        <end position="143"/>
    </location>
    <ligand>
        <name>pyridoxal 5'-phosphate</name>
        <dbReference type="ChEBI" id="CHEBI:597326"/>
    </ligand>
</feature>
<evidence type="ECO:0000256" key="4">
    <source>
        <dbReference type="HAMAP-Rule" id="MF_03017"/>
    </source>
</evidence>
<dbReference type="InterPro" id="IPR010111">
    <property type="entry name" value="Kynureninase"/>
</dbReference>
<dbReference type="Proteomes" id="UP001497600">
    <property type="component" value="Chromosome B"/>
</dbReference>
<protein>
    <recommendedName>
        <fullName evidence="4 5">Kynureninase</fullName>
        <ecNumber evidence="4 5">3.7.1.3</ecNumber>
    </recommendedName>
    <alternativeName>
        <fullName evidence="4">Biosynthesis of nicotinic acid protein 5</fullName>
    </alternativeName>
    <alternativeName>
        <fullName evidence="4">L-kynurenine hydrolase</fullName>
    </alternativeName>
</protein>
<dbReference type="EMBL" id="OZ004254">
    <property type="protein sequence ID" value="CAK7895922.1"/>
    <property type="molecule type" value="Genomic_DNA"/>
</dbReference>
<reference evidence="6 7" key="1">
    <citation type="submission" date="2024-01" db="EMBL/GenBank/DDBJ databases">
        <authorList>
            <consortium name="Genoscope - CEA"/>
            <person name="William W."/>
        </authorList>
    </citation>
    <scope>NUCLEOTIDE SEQUENCE [LARGE SCALE GENOMIC DNA]</scope>
    <source>
        <strain evidence="6 7">29B2s-10</strain>
    </source>
</reference>